<name>A0A1H4S137_9BRAD</name>
<evidence type="ECO:0000256" key="1">
    <source>
        <dbReference type="SAM" id="Phobius"/>
    </source>
</evidence>
<proteinExistence type="predicted"/>
<keyword evidence="1" id="KW-0812">Transmembrane</keyword>
<dbReference type="Pfam" id="PF10741">
    <property type="entry name" value="T2SSM_b"/>
    <property type="match status" value="1"/>
</dbReference>
<dbReference type="NCBIfam" id="NF040576">
    <property type="entry name" value="T2SS_GspM_XpsM"/>
    <property type="match status" value="1"/>
</dbReference>
<protein>
    <submittedName>
        <fullName evidence="2">Type II secretion system (T2SS), protein M subtype b</fullName>
    </submittedName>
</protein>
<dbReference type="OrthoDB" id="8238923at2"/>
<dbReference type="AlphaFoldDB" id="A0A1H4S137"/>
<dbReference type="EMBL" id="FNTI01000001">
    <property type="protein sequence ID" value="SEC37561.1"/>
    <property type="molecule type" value="Genomic_DNA"/>
</dbReference>
<evidence type="ECO:0000313" key="2">
    <source>
        <dbReference type="EMBL" id="SEC37561.1"/>
    </source>
</evidence>
<gene>
    <name evidence="2" type="ORF">SAMN05444171_1261</name>
</gene>
<dbReference type="InterPro" id="IPR034756">
    <property type="entry name" value="T2SSM_b"/>
</dbReference>
<sequence>MIAAIPKRIPRGTSFLAFNILVMLFIVMFLLTPVLGHFASRSEEISESAAQLAHFRKLARSASIPANRSSSAADPFLPGTEERVVSADLQAGLKGIAANAGVTLLGIRGQQGSRYQQLRMVAASLELEGSLAAVRDMIAAIDHQTPFLFVTSASFRSISEGEDGPIRVELKVQGAMRDGRPSGATEIGTQ</sequence>
<feature type="transmembrane region" description="Helical" evidence="1">
    <location>
        <begin position="12"/>
        <end position="35"/>
    </location>
</feature>
<accession>A0A1H4S137</accession>
<dbReference type="RefSeq" id="WP_074816906.1">
    <property type="nucleotide sequence ID" value="NZ_FNTI01000001.1"/>
</dbReference>
<evidence type="ECO:0000313" key="3">
    <source>
        <dbReference type="Proteomes" id="UP000183208"/>
    </source>
</evidence>
<keyword evidence="1" id="KW-0472">Membrane</keyword>
<reference evidence="2 3" key="1">
    <citation type="submission" date="2016-10" db="EMBL/GenBank/DDBJ databases">
        <authorList>
            <person name="de Groot N.N."/>
        </authorList>
    </citation>
    <scope>NUCLEOTIDE SEQUENCE [LARGE SCALE GENOMIC DNA]</scope>
    <source>
        <strain evidence="2 3">GAS522</strain>
    </source>
</reference>
<dbReference type="Proteomes" id="UP000183208">
    <property type="component" value="Unassembled WGS sequence"/>
</dbReference>
<organism evidence="2 3">
    <name type="scientific">Bradyrhizobium lablabi</name>
    <dbReference type="NCBI Taxonomy" id="722472"/>
    <lineage>
        <taxon>Bacteria</taxon>
        <taxon>Pseudomonadati</taxon>
        <taxon>Pseudomonadota</taxon>
        <taxon>Alphaproteobacteria</taxon>
        <taxon>Hyphomicrobiales</taxon>
        <taxon>Nitrobacteraceae</taxon>
        <taxon>Bradyrhizobium</taxon>
    </lineage>
</organism>
<keyword evidence="1" id="KW-1133">Transmembrane helix</keyword>